<name>A0ABP6PBX4_9ACTN</name>
<evidence type="ECO:0000256" key="2">
    <source>
        <dbReference type="ARBA" id="ARBA00023015"/>
    </source>
</evidence>
<dbReference type="SUPFAM" id="SSF52172">
    <property type="entry name" value="CheY-like"/>
    <property type="match status" value="1"/>
</dbReference>
<dbReference type="Pfam" id="PF00196">
    <property type="entry name" value="GerE"/>
    <property type="match status" value="1"/>
</dbReference>
<evidence type="ECO:0000313" key="9">
    <source>
        <dbReference type="Proteomes" id="UP001499924"/>
    </source>
</evidence>
<organism evidence="8 9">
    <name type="scientific">Blastococcus jejuensis</name>
    <dbReference type="NCBI Taxonomy" id="351224"/>
    <lineage>
        <taxon>Bacteria</taxon>
        <taxon>Bacillati</taxon>
        <taxon>Actinomycetota</taxon>
        <taxon>Actinomycetes</taxon>
        <taxon>Geodermatophilales</taxon>
        <taxon>Geodermatophilaceae</taxon>
        <taxon>Blastococcus</taxon>
    </lineage>
</organism>
<dbReference type="PROSITE" id="PS50043">
    <property type="entry name" value="HTH_LUXR_2"/>
    <property type="match status" value="1"/>
</dbReference>
<dbReference type="Pfam" id="PF00072">
    <property type="entry name" value="Response_reg"/>
    <property type="match status" value="1"/>
</dbReference>
<comment type="caution">
    <text evidence="8">The sequence shown here is derived from an EMBL/GenBank/DDBJ whole genome shotgun (WGS) entry which is preliminary data.</text>
</comment>
<dbReference type="PROSITE" id="PS50110">
    <property type="entry name" value="RESPONSE_REGULATORY"/>
    <property type="match status" value="1"/>
</dbReference>
<keyword evidence="9" id="KW-1185">Reference proteome</keyword>
<evidence type="ECO:0000259" key="7">
    <source>
        <dbReference type="PROSITE" id="PS50110"/>
    </source>
</evidence>
<dbReference type="RefSeq" id="WP_344689774.1">
    <property type="nucleotide sequence ID" value="NZ_BAAAVV010000007.1"/>
</dbReference>
<dbReference type="PANTHER" id="PTHR43214:SF24">
    <property type="entry name" value="TRANSCRIPTIONAL REGULATORY PROTEIN NARL-RELATED"/>
    <property type="match status" value="1"/>
</dbReference>
<dbReference type="InterPro" id="IPR000792">
    <property type="entry name" value="Tscrpt_reg_LuxR_C"/>
</dbReference>
<feature type="domain" description="HTH luxR-type" evidence="6">
    <location>
        <begin position="146"/>
        <end position="211"/>
    </location>
</feature>
<dbReference type="SMART" id="SM00448">
    <property type="entry name" value="REC"/>
    <property type="match status" value="1"/>
</dbReference>
<proteinExistence type="predicted"/>
<evidence type="ECO:0000256" key="3">
    <source>
        <dbReference type="ARBA" id="ARBA00023125"/>
    </source>
</evidence>
<feature type="modified residue" description="4-aspartylphosphate" evidence="5">
    <location>
        <position position="53"/>
    </location>
</feature>
<dbReference type="CDD" id="cd06170">
    <property type="entry name" value="LuxR_C_like"/>
    <property type="match status" value="1"/>
</dbReference>
<gene>
    <name evidence="8" type="ORF">GCM10010531_30160</name>
</gene>
<evidence type="ECO:0000313" key="8">
    <source>
        <dbReference type="EMBL" id="GAA3174550.1"/>
    </source>
</evidence>
<dbReference type="PANTHER" id="PTHR43214">
    <property type="entry name" value="TWO-COMPONENT RESPONSE REGULATOR"/>
    <property type="match status" value="1"/>
</dbReference>
<evidence type="ECO:0000259" key="6">
    <source>
        <dbReference type="PROSITE" id="PS50043"/>
    </source>
</evidence>
<dbReference type="PRINTS" id="PR00038">
    <property type="entry name" value="HTHLUXR"/>
</dbReference>
<dbReference type="InterPro" id="IPR011006">
    <property type="entry name" value="CheY-like_superfamily"/>
</dbReference>
<keyword evidence="3" id="KW-0238">DNA-binding</keyword>
<sequence length="219" mass="23133">MTSVVLVDDQQLVRDGLRLILELAGIDVVGEAADGAEGARLVLELRPDVVLMDLRMPHVDGIEATRRIVAAGSTTRVLVLTTFEGEELTFRALQAGASGYLLKDAGGARLVAAVEAAAAGERPLAPEVVARLVASYVQRPPAGRDDGARLAALSDRERDVLALIGAGRSNTEIAAELYISLATVKSHVRHILAKLDLRDRPQAIVLAHECGLVADGAPR</sequence>
<dbReference type="SMART" id="SM00421">
    <property type="entry name" value="HTH_LUXR"/>
    <property type="match status" value="1"/>
</dbReference>
<keyword evidence="1 5" id="KW-0597">Phosphoprotein</keyword>
<evidence type="ECO:0000256" key="1">
    <source>
        <dbReference type="ARBA" id="ARBA00022553"/>
    </source>
</evidence>
<dbReference type="InterPro" id="IPR001789">
    <property type="entry name" value="Sig_transdc_resp-reg_receiver"/>
</dbReference>
<dbReference type="CDD" id="cd17535">
    <property type="entry name" value="REC_NarL-like"/>
    <property type="match status" value="1"/>
</dbReference>
<dbReference type="InterPro" id="IPR058245">
    <property type="entry name" value="NreC/VraR/RcsB-like_REC"/>
</dbReference>
<reference evidence="9" key="1">
    <citation type="journal article" date="2019" name="Int. J. Syst. Evol. Microbiol.">
        <title>The Global Catalogue of Microorganisms (GCM) 10K type strain sequencing project: providing services to taxonomists for standard genome sequencing and annotation.</title>
        <authorList>
            <consortium name="The Broad Institute Genomics Platform"/>
            <consortium name="The Broad Institute Genome Sequencing Center for Infectious Disease"/>
            <person name="Wu L."/>
            <person name="Ma J."/>
        </authorList>
    </citation>
    <scope>NUCLEOTIDE SEQUENCE [LARGE SCALE GENOMIC DNA]</scope>
    <source>
        <strain evidence="9">JCM 15614</strain>
    </source>
</reference>
<keyword evidence="4" id="KW-0804">Transcription</keyword>
<dbReference type="EMBL" id="BAAAVV010000007">
    <property type="protein sequence ID" value="GAA3174550.1"/>
    <property type="molecule type" value="Genomic_DNA"/>
</dbReference>
<accession>A0ABP6PBX4</accession>
<evidence type="ECO:0000256" key="4">
    <source>
        <dbReference type="ARBA" id="ARBA00023163"/>
    </source>
</evidence>
<dbReference type="InterPro" id="IPR039420">
    <property type="entry name" value="WalR-like"/>
</dbReference>
<dbReference type="Gene3D" id="3.40.50.2300">
    <property type="match status" value="1"/>
</dbReference>
<evidence type="ECO:0000256" key="5">
    <source>
        <dbReference type="PROSITE-ProRule" id="PRU00169"/>
    </source>
</evidence>
<feature type="domain" description="Response regulatory" evidence="7">
    <location>
        <begin position="3"/>
        <end position="118"/>
    </location>
</feature>
<dbReference type="Proteomes" id="UP001499924">
    <property type="component" value="Unassembled WGS sequence"/>
</dbReference>
<dbReference type="PROSITE" id="PS00622">
    <property type="entry name" value="HTH_LUXR_1"/>
    <property type="match status" value="1"/>
</dbReference>
<protein>
    <submittedName>
        <fullName evidence="8">Response regulator transcription factor</fullName>
    </submittedName>
</protein>
<keyword evidence="2" id="KW-0805">Transcription regulation</keyword>